<gene>
    <name evidence="3" type="ORF">PIB30_013584</name>
</gene>
<feature type="region of interest" description="Disordered" evidence="1">
    <location>
        <begin position="62"/>
        <end position="112"/>
    </location>
</feature>
<protein>
    <submittedName>
        <fullName evidence="3">Uncharacterized protein</fullName>
    </submittedName>
</protein>
<keyword evidence="2" id="KW-0812">Transmembrane</keyword>
<evidence type="ECO:0000313" key="3">
    <source>
        <dbReference type="EMBL" id="MED6144206.1"/>
    </source>
</evidence>
<feature type="transmembrane region" description="Helical" evidence="2">
    <location>
        <begin position="12"/>
        <end position="28"/>
    </location>
</feature>
<dbReference type="EMBL" id="JASCZI010090656">
    <property type="protein sequence ID" value="MED6144206.1"/>
    <property type="molecule type" value="Genomic_DNA"/>
</dbReference>
<keyword evidence="4" id="KW-1185">Reference proteome</keyword>
<dbReference type="Proteomes" id="UP001341840">
    <property type="component" value="Unassembled WGS sequence"/>
</dbReference>
<keyword evidence="2" id="KW-1133">Transmembrane helix</keyword>
<evidence type="ECO:0000256" key="1">
    <source>
        <dbReference type="SAM" id="MobiDB-lite"/>
    </source>
</evidence>
<evidence type="ECO:0000256" key="2">
    <source>
        <dbReference type="SAM" id="Phobius"/>
    </source>
</evidence>
<comment type="caution">
    <text evidence="3">The sequence shown here is derived from an EMBL/GenBank/DDBJ whole genome shotgun (WGS) entry which is preliminary data.</text>
</comment>
<feature type="compositionally biased region" description="Basic residues" evidence="1">
    <location>
        <begin position="77"/>
        <end position="90"/>
    </location>
</feature>
<keyword evidence="2" id="KW-0472">Membrane</keyword>
<reference evidence="3 4" key="1">
    <citation type="journal article" date="2023" name="Plants (Basel)">
        <title>Bridging the Gap: Combining Genomics and Transcriptomics Approaches to Understand Stylosanthes scabra, an Orphan Legume from the Brazilian Caatinga.</title>
        <authorList>
            <person name="Ferreira-Neto J.R.C."/>
            <person name="da Silva M.D."/>
            <person name="Binneck E."/>
            <person name="de Melo N.F."/>
            <person name="da Silva R.H."/>
            <person name="de Melo A.L.T.M."/>
            <person name="Pandolfi V."/>
            <person name="Bustamante F.O."/>
            <person name="Brasileiro-Vidal A.C."/>
            <person name="Benko-Iseppon A.M."/>
        </authorList>
    </citation>
    <scope>NUCLEOTIDE SEQUENCE [LARGE SCALE GENOMIC DNA]</scope>
    <source>
        <tissue evidence="3">Leaves</tissue>
    </source>
</reference>
<sequence length="112" mass="12264">MATNSLSSRRVVVVFGVGILLVTLMWNMECSMANNARGCHHGKNSGRGEECTSEDDHLGLYGDVDDTFKAKNPARPNHNKKHHPHHGGKHPHQDAGNDSPLHGHNNIHVLGH</sequence>
<name>A0ABU6T7Q6_9FABA</name>
<accession>A0ABU6T7Q6</accession>
<evidence type="ECO:0000313" key="4">
    <source>
        <dbReference type="Proteomes" id="UP001341840"/>
    </source>
</evidence>
<proteinExistence type="predicted"/>
<organism evidence="3 4">
    <name type="scientific">Stylosanthes scabra</name>
    <dbReference type="NCBI Taxonomy" id="79078"/>
    <lineage>
        <taxon>Eukaryota</taxon>
        <taxon>Viridiplantae</taxon>
        <taxon>Streptophyta</taxon>
        <taxon>Embryophyta</taxon>
        <taxon>Tracheophyta</taxon>
        <taxon>Spermatophyta</taxon>
        <taxon>Magnoliopsida</taxon>
        <taxon>eudicotyledons</taxon>
        <taxon>Gunneridae</taxon>
        <taxon>Pentapetalae</taxon>
        <taxon>rosids</taxon>
        <taxon>fabids</taxon>
        <taxon>Fabales</taxon>
        <taxon>Fabaceae</taxon>
        <taxon>Papilionoideae</taxon>
        <taxon>50 kb inversion clade</taxon>
        <taxon>dalbergioids sensu lato</taxon>
        <taxon>Dalbergieae</taxon>
        <taxon>Pterocarpus clade</taxon>
        <taxon>Stylosanthes</taxon>
    </lineage>
</organism>